<dbReference type="CDD" id="cd01949">
    <property type="entry name" value="GGDEF"/>
    <property type="match status" value="1"/>
</dbReference>
<evidence type="ECO:0000256" key="3">
    <source>
        <dbReference type="PROSITE-ProRule" id="PRU00169"/>
    </source>
</evidence>
<accession>A0ABR9E6H7</accession>
<evidence type="ECO:0000313" key="7">
    <source>
        <dbReference type="Proteomes" id="UP000615755"/>
    </source>
</evidence>
<dbReference type="CDD" id="cd17544">
    <property type="entry name" value="REC_2_GGDEF"/>
    <property type="match status" value="1"/>
</dbReference>
<dbReference type="InterPro" id="IPR000160">
    <property type="entry name" value="GGDEF_dom"/>
</dbReference>
<dbReference type="Proteomes" id="UP000615755">
    <property type="component" value="Unassembled WGS sequence"/>
</dbReference>
<organism evidence="6 7">
    <name type="scientific">Pseudoalteromonas aurantia 208</name>
    <dbReference type="NCBI Taxonomy" id="1314867"/>
    <lineage>
        <taxon>Bacteria</taxon>
        <taxon>Pseudomonadati</taxon>
        <taxon>Pseudomonadota</taxon>
        <taxon>Gammaproteobacteria</taxon>
        <taxon>Alteromonadales</taxon>
        <taxon>Pseudoalteromonadaceae</taxon>
        <taxon>Pseudoalteromonas</taxon>
    </lineage>
</organism>
<comment type="caution">
    <text evidence="6">The sequence shown here is derived from an EMBL/GenBank/DDBJ whole genome shotgun (WGS) entry which is preliminary data.</text>
</comment>
<evidence type="ECO:0000256" key="2">
    <source>
        <dbReference type="ARBA" id="ARBA00034247"/>
    </source>
</evidence>
<dbReference type="SMART" id="SM00448">
    <property type="entry name" value="REC"/>
    <property type="match status" value="2"/>
</dbReference>
<dbReference type="Gene3D" id="3.40.50.2300">
    <property type="match status" value="2"/>
</dbReference>
<dbReference type="Gene3D" id="3.30.70.270">
    <property type="match status" value="1"/>
</dbReference>
<keyword evidence="7" id="KW-1185">Reference proteome</keyword>
<dbReference type="InterPro" id="IPR029787">
    <property type="entry name" value="Nucleotide_cyclase"/>
</dbReference>
<dbReference type="Pfam" id="PF00990">
    <property type="entry name" value="GGDEF"/>
    <property type="match status" value="1"/>
</dbReference>
<feature type="modified residue" description="4-aspartylphosphate" evidence="3">
    <location>
        <position position="174"/>
    </location>
</feature>
<dbReference type="PANTHER" id="PTHR45138">
    <property type="entry name" value="REGULATORY COMPONENTS OF SENSORY TRANSDUCTION SYSTEM"/>
    <property type="match status" value="1"/>
</dbReference>
<feature type="domain" description="Response regulatory" evidence="4">
    <location>
        <begin position="124"/>
        <end position="241"/>
    </location>
</feature>
<dbReference type="InterPro" id="IPR001789">
    <property type="entry name" value="Sig_transdc_resp-reg_receiver"/>
</dbReference>
<dbReference type="PROSITE" id="PS50110">
    <property type="entry name" value="RESPONSE_REGULATORY"/>
    <property type="match status" value="2"/>
</dbReference>
<dbReference type="EMBL" id="AQGV01000009">
    <property type="protein sequence ID" value="MBE0366347.1"/>
    <property type="molecule type" value="Genomic_DNA"/>
</dbReference>
<dbReference type="PANTHER" id="PTHR45138:SF9">
    <property type="entry name" value="DIGUANYLATE CYCLASE DGCM-RELATED"/>
    <property type="match status" value="1"/>
</dbReference>
<proteinExistence type="predicted"/>
<evidence type="ECO:0000313" key="6">
    <source>
        <dbReference type="EMBL" id="MBE0366347.1"/>
    </source>
</evidence>
<dbReference type="InterPro" id="IPR011006">
    <property type="entry name" value="CheY-like_superfamily"/>
</dbReference>
<dbReference type="EC" id="2.7.7.65" evidence="1"/>
<dbReference type="InterPro" id="IPR050469">
    <property type="entry name" value="Diguanylate_Cyclase"/>
</dbReference>
<protein>
    <recommendedName>
        <fullName evidence="1">diguanylate cyclase</fullName>
        <ecNumber evidence="1">2.7.7.65</ecNumber>
    </recommendedName>
</protein>
<dbReference type="SUPFAM" id="SSF52172">
    <property type="entry name" value="CheY-like"/>
    <property type="match status" value="2"/>
</dbReference>
<feature type="modified residue" description="4-aspartylphosphate" evidence="3">
    <location>
        <position position="53"/>
    </location>
</feature>
<reference evidence="6 7" key="1">
    <citation type="submission" date="2015-03" db="EMBL/GenBank/DDBJ databases">
        <title>Genome sequence of Pseudoalteromonas aurantia.</title>
        <authorList>
            <person name="Xie B.-B."/>
            <person name="Rong J.-C."/>
            <person name="Qin Q.-L."/>
            <person name="Zhang Y.-Z."/>
        </authorList>
    </citation>
    <scope>NUCLEOTIDE SEQUENCE [LARGE SCALE GENOMIC DNA]</scope>
    <source>
        <strain evidence="6 7">208</strain>
    </source>
</reference>
<evidence type="ECO:0000256" key="1">
    <source>
        <dbReference type="ARBA" id="ARBA00012528"/>
    </source>
</evidence>
<dbReference type="InterPro" id="IPR043128">
    <property type="entry name" value="Rev_trsase/Diguanyl_cyclase"/>
</dbReference>
<dbReference type="SMART" id="SM00267">
    <property type="entry name" value="GGDEF"/>
    <property type="match status" value="1"/>
</dbReference>
<name>A0ABR9E6H7_9GAMM</name>
<sequence length="411" mass="46519">MTRRILIIEDTPTIAKVQKHIAVSSGYTADIAGSLAEAKALVSQNQYFCAVVDFILPDAPNGEAIPCTIKAEIPTIVMTGNLDIKTRETVEKYPIIDYITKENKQAYQYLKRQLQRLPRNENVQVLVVDDSRQTRRYISALLERHKYQVLEAKDGQEGLEVLQNNPEISVIITDNEMPRMSGVELCGEIRRLYSDDDIAIIGISGSNASHLSARFLKNGANDYLRKPFNAEEFYCRLSQNVDMLDNIATIRLQANTDYLTKLPNRRYFFEQTTKVLKSKALKQQSSTLAMIDIDHFKSINDQYGHDAGDDVLSALAVCFKKFFEHDLEARLGGEEFAVFFLQGSVEENLKQLELFRQYLDANSASMTPHKIHFTISIGFVSMAEQKVDALLKAADVKLYDAKEEGRNRVVS</sequence>
<comment type="catalytic activity">
    <reaction evidence="2">
        <text>2 GTP = 3',3'-c-di-GMP + 2 diphosphate</text>
        <dbReference type="Rhea" id="RHEA:24898"/>
        <dbReference type="ChEBI" id="CHEBI:33019"/>
        <dbReference type="ChEBI" id="CHEBI:37565"/>
        <dbReference type="ChEBI" id="CHEBI:58805"/>
        <dbReference type="EC" id="2.7.7.65"/>
    </reaction>
</comment>
<evidence type="ECO:0000259" key="5">
    <source>
        <dbReference type="PROSITE" id="PS50887"/>
    </source>
</evidence>
<dbReference type="SUPFAM" id="SSF55073">
    <property type="entry name" value="Nucleotide cyclase"/>
    <property type="match status" value="1"/>
</dbReference>
<keyword evidence="3" id="KW-0597">Phosphoprotein</keyword>
<dbReference type="RefSeq" id="WP_192505899.1">
    <property type="nucleotide sequence ID" value="NZ_AQGV01000009.1"/>
</dbReference>
<feature type="domain" description="Response regulatory" evidence="4">
    <location>
        <begin position="4"/>
        <end position="116"/>
    </location>
</feature>
<dbReference type="PROSITE" id="PS50887">
    <property type="entry name" value="GGDEF"/>
    <property type="match status" value="1"/>
</dbReference>
<dbReference type="Pfam" id="PF00072">
    <property type="entry name" value="Response_reg"/>
    <property type="match status" value="2"/>
</dbReference>
<feature type="domain" description="GGDEF" evidence="5">
    <location>
        <begin position="284"/>
        <end position="411"/>
    </location>
</feature>
<dbReference type="NCBIfam" id="TIGR00254">
    <property type="entry name" value="GGDEF"/>
    <property type="match status" value="1"/>
</dbReference>
<gene>
    <name evidence="6" type="ORF">PAUR_a3334</name>
</gene>
<evidence type="ECO:0000259" key="4">
    <source>
        <dbReference type="PROSITE" id="PS50110"/>
    </source>
</evidence>